<dbReference type="AlphaFoldDB" id="A0A5J4X888"/>
<evidence type="ECO:0000259" key="3">
    <source>
        <dbReference type="Pfam" id="PF00881"/>
    </source>
</evidence>
<evidence type="ECO:0000256" key="2">
    <source>
        <dbReference type="ARBA" id="ARBA00023002"/>
    </source>
</evidence>
<name>A0A5J4X888_9EUKA</name>
<dbReference type="EMBL" id="SNRW01000120">
    <property type="protein sequence ID" value="KAA6403263.1"/>
    <property type="molecule type" value="Genomic_DNA"/>
</dbReference>
<keyword evidence="2" id="KW-0560">Oxidoreductase</keyword>
<organism evidence="4 5">
    <name type="scientific">Streblomastix strix</name>
    <dbReference type="NCBI Taxonomy" id="222440"/>
    <lineage>
        <taxon>Eukaryota</taxon>
        <taxon>Metamonada</taxon>
        <taxon>Preaxostyla</taxon>
        <taxon>Oxymonadida</taxon>
        <taxon>Streblomastigidae</taxon>
        <taxon>Streblomastix</taxon>
    </lineage>
</organism>
<reference evidence="4 5" key="1">
    <citation type="submission" date="2019-03" db="EMBL/GenBank/DDBJ databases">
        <title>Single cell metagenomics reveals metabolic interactions within the superorganism composed of flagellate Streblomastix strix and complex community of Bacteroidetes bacteria on its surface.</title>
        <authorList>
            <person name="Treitli S.C."/>
            <person name="Kolisko M."/>
            <person name="Husnik F."/>
            <person name="Keeling P."/>
            <person name="Hampl V."/>
        </authorList>
    </citation>
    <scope>NUCLEOTIDE SEQUENCE [LARGE SCALE GENOMIC DNA]</scope>
    <source>
        <strain evidence="4">ST1C</strain>
    </source>
</reference>
<sequence>MFRQLLEERQSTREYEDKPVEREKLIYIVQSALKAPTGGNRQLTHYHILTNKEKINQISQVTVQNAPKTINFKEIAEMFKFKYNEKDPIFFSAPAVIVMTQPADSAINGGIQSLALMLAAQEVGLRTCPLGFPGLAWEDAIKKIINVPENHVFGLAFSVGYSNQKPEPRVKDLNKFEFYE</sequence>
<dbReference type="Proteomes" id="UP000324800">
    <property type="component" value="Unassembled WGS sequence"/>
</dbReference>
<accession>A0A5J4X888</accession>
<dbReference type="InterPro" id="IPR000415">
    <property type="entry name" value="Nitroreductase-like"/>
</dbReference>
<dbReference type="SUPFAM" id="SSF55469">
    <property type="entry name" value="FMN-dependent nitroreductase-like"/>
    <property type="match status" value="1"/>
</dbReference>
<dbReference type="GO" id="GO:0016491">
    <property type="term" value="F:oxidoreductase activity"/>
    <property type="evidence" value="ECO:0007669"/>
    <property type="project" value="UniProtKB-KW"/>
</dbReference>
<protein>
    <submittedName>
        <fullName evidence="4">Putative nitroreductase family protein</fullName>
    </submittedName>
</protein>
<dbReference type="InterPro" id="IPR029479">
    <property type="entry name" value="Nitroreductase"/>
</dbReference>
<evidence type="ECO:0000313" key="4">
    <source>
        <dbReference type="EMBL" id="KAA6403263.1"/>
    </source>
</evidence>
<evidence type="ECO:0000313" key="5">
    <source>
        <dbReference type="Proteomes" id="UP000324800"/>
    </source>
</evidence>
<evidence type="ECO:0000256" key="1">
    <source>
        <dbReference type="ARBA" id="ARBA00007118"/>
    </source>
</evidence>
<dbReference type="PANTHER" id="PTHR43673">
    <property type="entry name" value="NAD(P)H NITROREDUCTASE YDGI-RELATED"/>
    <property type="match status" value="1"/>
</dbReference>
<dbReference type="Gene3D" id="3.40.109.10">
    <property type="entry name" value="NADH Oxidase"/>
    <property type="match status" value="1"/>
</dbReference>
<comment type="similarity">
    <text evidence="1">Belongs to the nitroreductase family.</text>
</comment>
<gene>
    <name evidence="4" type="ORF">EZS28_001206</name>
</gene>
<comment type="caution">
    <text evidence="4">The sequence shown here is derived from an EMBL/GenBank/DDBJ whole genome shotgun (WGS) entry which is preliminary data.</text>
</comment>
<proteinExistence type="inferred from homology"/>
<feature type="domain" description="Nitroreductase" evidence="3">
    <location>
        <begin position="7"/>
        <end position="161"/>
    </location>
</feature>
<dbReference type="Pfam" id="PF00881">
    <property type="entry name" value="Nitroreductase"/>
    <property type="match status" value="1"/>
</dbReference>
<dbReference type="PANTHER" id="PTHR43673:SF10">
    <property type="entry name" value="NADH DEHYDROGENASE_NAD(P)H NITROREDUCTASE XCC3605-RELATED"/>
    <property type="match status" value="1"/>
</dbReference>